<organism evidence="8 9">
    <name type="scientific">Rhizobium setariae</name>
    <dbReference type="NCBI Taxonomy" id="2801340"/>
    <lineage>
        <taxon>Bacteria</taxon>
        <taxon>Pseudomonadati</taxon>
        <taxon>Pseudomonadota</taxon>
        <taxon>Alphaproteobacteria</taxon>
        <taxon>Hyphomicrobiales</taxon>
        <taxon>Rhizobiaceae</taxon>
        <taxon>Rhizobium/Agrobacterium group</taxon>
        <taxon>Rhizobium</taxon>
    </lineage>
</organism>
<evidence type="ECO:0000259" key="7">
    <source>
        <dbReference type="PROSITE" id="PS50850"/>
    </source>
</evidence>
<dbReference type="EMBL" id="JAEQNC010000002">
    <property type="protein sequence ID" value="MBL0371402.1"/>
    <property type="molecule type" value="Genomic_DNA"/>
</dbReference>
<dbReference type="InterPro" id="IPR036259">
    <property type="entry name" value="MFS_trans_sf"/>
</dbReference>
<evidence type="ECO:0000256" key="1">
    <source>
        <dbReference type="ARBA" id="ARBA00004141"/>
    </source>
</evidence>
<protein>
    <submittedName>
        <fullName evidence="8">Multidrug effflux MFS transporter</fullName>
    </submittedName>
</protein>
<keyword evidence="4 6" id="KW-1133">Transmembrane helix</keyword>
<reference evidence="8" key="1">
    <citation type="submission" date="2021-01" db="EMBL/GenBank/DDBJ databases">
        <title>Rhizobium sp. strain KVB221 16S ribosomal RNA gene Genome sequencing and assembly.</title>
        <authorList>
            <person name="Kang M."/>
        </authorList>
    </citation>
    <scope>NUCLEOTIDE SEQUENCE</scope>
    <source>
        <strain evidence="8">KVB221</strain>
    </source>
</reference>
<dbReference type="SUPFAM" id="SSF103473">
    <property type="entry name" value="MFS general substrate transporter"/>
    <property type="match status" value="1"/>
</dbReference>
<keyword evidence="9" id="KW-1185">Reference proteome</keyword>
<comment type="subcellular location">
    <subcellularLocation>
        <location evidence="1">Membrane</location>
        <topology evidence="1">Multi-pass membrane protein</topology>
    </subcellularLocation>
</comment>
<dbReference type="InterPro" id="IPR011701">
    <property type="entry name" value="MFS"/>
</dbReference>
<dbReference type="CDD" id="cd17320">
    <property type="entry name" value="MFS_MdfA_MDR_like"/>
    <property type="match status" value="1"/>
</dbReference>
<dbReference type="GO" id="GO:0022857">
    <property type="term" value="F:transmembrane transporter activity"/>
    <property type="evidence" value="ECO:0007669"/>
    <property type="project" value="InterPro"/>
</dbReference>
<feature type="transmembrane region" description="Helical" evidence="6">
    <location>
        <begin position="383"/>
        <end position="403"/>
    </location>
</feature>
<feature type="domain" description="Major facilitator superfamily (MFS) profile" evidence="7">
    <location>
        <begin position="24"/>
        <end position="412"/>
    </location>
</feature>
<sequence length="412" mass="43346">MHDVSLQGGGSHASTRSNLSMFEFIAMCASLAAVAAMSIDILLPALPAIGTAFGVVDENSRQLVILVFAVTFAVSQLFYGPLSDRFGRKPLMATGLLLYLAGSIAAIFTKDFTSLLAMRVVQGAGAAALQVVTMAMVRDCFSGQAMGRVLTFVFTTFMIVPIVAPTIGQSFELLAGWKSIFIFNAVAGGLILMWMTTRLSETLAQKDRRSLSFGSLWSAFKEICTNRITAGYAVAGTMTLTSLFAYIVSVQQVYGELYALGTLFPLAFGGSSVGVAIAALFSARIVRKLGMRPVAHGALLIFTASGLTLLALSFAGTPPFWVAFTLLSICMMSFGVLQGNFNAIALEPLGHIAGIAAALFGVVTTSIGTVLGGVVGQAYNGTVTPLAFAFGMGGLLATCAVFWTERGRMFRA</sequence>
<feature type="transmembrane region" description="Helical" evidence="6">
    <location>
        <begin position="63"/>
        <end position="79"/>
    </location>
</feature>
<evidence type="ECO:0000256" key="5">
    <source>
        <dbReference type="ARBA" id="ARBA00023136"/>
    </source>
</evidence>
<dbReference type="Pfam" id="PF07690">
    <property type="entry name" value="MFS_1"/>
    <property type="match status" value="1"/>
</dbReference>
<feature type="transmembrane region" description="Helical" evidence="6">
    <location>
        <begin position="91"/>
        <end position="109"/>
    </location>
</feature>
<dbReference type="RefSeq" id="WP_201654054.1">
    <property type="nucleotide sequence ID" value="NZ_JAEQNC010000002.1"/>
</dbReference>
<proteinExistence type="predicted"/>
<accession>A0A936YME3</accession>
<feature type="transmembrane region" description="Helical" evidence="6">
    <location>
        <begin position="349"/>
        <end position="371"/>
    </location>
</feature>
<evidence type="ECO:0000256" key="3">
    <source>
        <dbReference type="ARBA" id="ARBA00022692"/>
    </source>
</evidence>
<dbReference type="Proteomes" id="UP000633219">
    <property type="component" value="Unassembled WGS sequence"/>
</dbReference>
<dbReference type="GO" id="GO:0005886">
    <property type="term" value="C:plasma membrane"/>
    <property type="evidence" value="ECO:0007669"/>
    <property type="project" value="TreeGrafter"/>
</dbReference>
<feature type="transmembrane region" description="Helical" evidence="6">
    <location>
        <begin position="180"/>
        <end position="199"/>
    </location>
</feature>
<keyword evidence="5 6" id="KW-0472">Membrane</keyword>
<dbReference type="PANTHER" id="PTHR23502:SF132">
    <property type="entry name" value="POLYAMINE TRANSPORTER 2-RELATED"/>
    <property type="match status" value="1"/>
</dbReference>
<feature type="transmembrane region" description="Helical" evidence="6">
    <location>
        <begin position="230"/>
        <end position="251"/>
    </location>
</feature>
<evidence type="ECO:0000313" key="8">
    <source>
        <dbReference type="EMBL" id="MBL0371402.1"/>
    </source>
</evidence>
<feature type="transmembrane region" description="Helical" evidence="6">
    <location>
        <begin position="320"/>
        <end position="337"/>
    </location>
</feature>
<feature type="transmembrane region" description="Helical" evidence="6">
    <location>
        <begin position="293"/>
        <end position="314"/>
    </location>
</feature>
<evidence type="ECO:0000313" key="9">
    <source>
        <dbReference type="Proteomes" id="UP000633219"/>
    </source>
</evidence>
<keyword evidence="2" id="KW-0813">Transport</keyword>
<keyword evidence="3 6" id="KW-0812">Transmembrane</keyword>
<name>A0A936YME3_9HYPH</name>
<dbReference type="AlphaFoldDB" id="A0A936YME3"/>
<evidence type="ECO:0000256" key="4">
    <source>
        <dbReference type="ARBA" id="ARBA00022989"/>
    </source>
</evidence>
<feature type="transmembrane region" description="Helical" evidence="6">
    <location>
        <begin position="149"/>
        <end position="168"/>
    </location>
</feature>
<dbReference type="InterPro" id="IPR020846">
    <property type="entry name" value="MFS_dom"/>
</dbReference>
<dbReference type="Gene3D" id="1.20.1720.10">
    <property type="entry name" value="Multidrug resistance protein D"/>
    <property type="match status" value="1"/>
</dbReference>
<evidence type="ECO:0000256" key="6">
    <source>
        <dbReference type="SAM" id="Phobius"/>
    </source>
</evidence>
<dbReference type="PROSITE" id="PS50850">
    <property type="entry name" value="MFS"/>
    <property type="match status" value="1"/>
</dbReference>
<dbReference type="PANTHER" id="PTHR23502">
    <property type="entry name" value="MAJOR FACILITATOR SUPERFAMILY"/>
    <property type="match status" value="1"/>
</dbReference>
<evidence type="ECO:0000256" key="2">
    <source>
        <dbReference type="ARBA" id="ARBA00022448"/>
    </source>
</evidence>
<comment type="caution">
    <text evidence="8">The sequence shown here is derived from an EMBL/GenBank/DDBJ whole genome shotgun (WGS) entry which is preliminary data.</text>
</comment>
<feature type="transmembrane region" description="Helical" evidence="6">
    <location>
        <begin position="257"/>
        <end position="281"/>
    </location>
</feature>
<gene>
    <name evidence="8" type="ORF">JJB09_05120</name>
</gene>